<proteinExistence type="predicted"/>
<feature type="chain" id="PRO_5012101486" description="LysM domain-containing protein" evidence="4">
    <location>
        <begin position="20"/>
        <end position="438"/>
    </location>
</feature>
<feature type="region of interest" description="Disordered" evidence="3">
    <location>
        <begin position="23"/>
        <end position="43"/>
    </location>
</feature>
<dbReference type="SMART" id="SM00257">
    <property type="entry name" value="LysM"/>
    <property type="match status" value="2"/>
</dbReference>
<keyword evidence="4" id="KW-0732">Signal</keyword>
<feature type="signal peptide" evidence="4">
    <location>
        <begin position="1"/>
        <end position="19"/>
    </location>
</feature>
<evidence type="ECO:0000313" key="7">
    <source>
        <dbReference type="Proteomes" id="UP000193642"/>
    </source>
</evidence>
<gene>
    <name evidence="6" type="ORF">BCR33DRAFT_716351</name>
</gene>
<dbReference type="InterPro" id="IPR052210">
    <property type="entry name" value="LysM1-like"/>
</dbReference>
<name>A0A1Y2CF69_9FUNG</name>
<dbReference type="InterPro" id="IPR035940">
    <property type="entry name" value="CAP_sf"/>
</dbReference>
<feature type="region of interest" description="Disordered" evidence="3">
    <location>
        <begin position="273"/>
        <end position="295"/>
    </location>
</feature>
<dbReference type="EMBL" id="MCGO01000019">
    <property type="protein sequence ID" value="ORY45718.1"/>
    <property type="molecule type" value="Genomic_DNA"/>
</dbReference>
<reference evidence="6 7" key="1">
    <citation type="submission" date="2016-07" db="EMBL/GenBank/DDBJ databases">
        <title>Pervasive Adenine N6-methylation of Active Genes in Fungi.</title>
        <authorList>
            <consortium name="DOE Joint Genome Institute"/>
            <person name="Mondo S.J."/>
            <person name="Dannebaum R.O."/>
            <person name="Kuo R.C."/>
            <person name="Labutti K."/>
            <person name="Haridas S."/>
            <person name="Kuo A."/>
            <person name="Salamov A."/>
            <person name="Ahrendt S.R."/>
            <person name="Lipzen A."/>
            <person name="Sullivan W."/>
            <person name="Andreopoulos W.B."/>
            <person name="Clum A."/>
            <person name="Lindquist E."/>
            <person name="Daum C."/>
            <person name="Ramamoorthy G.K."/>
            <person name="Gryganskyi A."/>
            <person name="Culley D."/>
            <person name="Magnuson J.K."/>
            <person name="James T.Y."/>
            <person name="O'Malley M.A."/>
            <person name="Stajich J.E."/>
            <person name="Spatafora J.W."/>
            <person name="Visel A."/>
            <person name="Grigoriev I.V."/>
        </authorList>
    </citation>
    <scope>NUCLEOTIDE SEQUENCE [LARGE SCALE GENOMIC DNA]</scope>
    <source>
        <strain evidence="6 7">JEL800</strain>
    </source>
</reference>
<evidence type="ECO:0000256" key="2">
    <source>
        <dbReference type="ARBA" id="ARBA00023026"/>
    </source>
</evidence>
<keyword evidence="2" id="KW-0843">Virulence</keyword>
<dbReference type="AlphaFoldDB" id="A0A1Y2CF69"/>
<dbReference type="STRING" id="329046.A0A1Y2CF69"/>
<dbReference type="PANTHER" id="PTHR34997">
    <property type="entry name" value="AM15"/>
    <property type="match status" value="1"/>
</dbReference>
<protein>
    <recommendedName>
        <fullName evidence="5">LysM domain-containing protein</fullName>
    </recommendedName>
</protein>
<organism evidence="6 7">
    <name type="scientific">Rhizoclosmatium globosum</name>
    <dbReference type="NCBI Taxonomy" id="329046"/>
    <lineage>
        <taxon>Eukaryota</taxon>
        <taxon>Fungi</taxon>
        <taxon>Fungi incertae sedis</taxon>
        <taxon>Chytridiomycota</taxon>
        <taxon>Chytridiomycota incertae sedis</taxon>
        <taxon>Chytridiomycetes</taxon>
        <taxon>Chytridiales</taxon>
        <taxon>Chytriomycetaceae</taxon>
        <taxon>Rhizoclosmatium</taxon>
    </lineage>
</organism>
<feature type="domain" description="LysM" evidence="5">
    <location>
        <begin position="136"/>
        <end position="182"/>
    </location>
</feature>
<keyword evidence="7" id="KW-1185">Reference proteome</keyword>
<dbReference type="PROSITE" id="PS51782">
    <property type="entry name" value="LYSM"/>
    <property type="match status" value="2"/>
</dbReference>
<dbReference type="GO" id="GO:0008061">
    <property type="term" value="F:chitin binding"/>
    <property type="evidence" value="ECO:0007669"/>
    <property type="project" value="UniProtKB-KW"/>
</dbReference>
<evidence type="ECO:0000259" key="5">
    <source>
        <dbReference type="PROSITE" id="PS51782"/>
    </source>
</evidence>
<evidence type="ECO:0000256" key="1">
    <source>
        <dbReference type="ARBA" id="ARBA00022669"/>
    </source>
</evidence>
<dbReference type="CDD" id="cd00118">
    <property type="entry name" value="LysM"/>
    <property type="match status" value="1"/>
</dbReference>
<dbReference type="PANTHER" id="PTHR34997:SF16">
    <property type="entry name" value="LYSM DOMAIN-CONTAINING PROTEIN"/>
    <property type="match status" value="1"/>
</dbReference>
<dbReference type="OrthoDB" id="2281372at2759"/>
<evidence type="ECO:0000313" key="6">
    <source>
        <dbReference type="EMBL" id="ORY45718.1"/>
    </source>
</evidence>
<feature type="domain" description="LysM" evidence="5">
    <location>
        <begin position="61"/>
        <end position="106"/>
    </location>
</feature>
<dbReference type="InterPro" id="IPR036779">
    <property type="entry name" value="LysM_dom_sf"/>
</dbReference>
<accession>A0A1Y2CF69</accession>
<comment type="caution">
    <text evidence="6">The sequence shown here is derived from an EMBL/GenBank/DDBJ whole genome shotgun (WGS) entry which is preliminary data.</text>
</comment>
<feature type="compositionally biased region" description="Low complexity" evidence="3">
    <location>
        <begin position="273"/>
        <end position="292"/>
    </location>
</feature>
<sequence>MVPSSLLLVTTLLSQSVAAAANKTTTTQVSPSPSPSPGPRFGHWDPSLSGKNILQVLNCKFTYKALANDTCGSVAAQYAMTIEDFEKLNPDVTCGENLKLGAGLLVCAPYQLQTTLTTNGTDTSSPRVLNSLTCDFSYTLQQGDSCDGVAQLFNVTKKDQFSMNPRLDCVDSDVFVGKPLCLQGRFTNSTGGTIASFGGPIQSNVTLTPGLWTLTCVDVAKSNSTSVSLLGLWNTGLDCWHLSEGSSVCVLGPKPTTTTRNIASATSSSNATVTASGISETSTTTTTTTTVDPAPPTLAPAAPAAAVSSDGSFGVDQGECINLFNQARQIYYPSAPGLTYSERLASLAQQAVNYNAGYGCCDSTCHILSGGSTGIAQVLFCTMMTCGQAYDGWVTQESYYWGPHWRIIVGYPDSYPYVGCANSGAGVGGIVCNFSFDP</sequence>
<keyword evidence="1" id="KW-0147">Chitin-binding</keyword>
<dbReference type="SUPFAM" id="SSF55797">
    <property type="entry name" value="PR-1-like"/>
    <property type="match status" value="1"/>
</dbReference>
<dbReference type="InterPro" id="IPR018392">
    <property type="entry name" value="LysM"/>
</dbReference>
<dbReference type="Gene3D" id="3.10.350.10">
    <property type="entry name" value="LysM domain"/>
    <property type="match status" value="2"/>
</dbReference>
<dbReference type="Proteomes" id="UP000193642">
    <property type="component" value="Unassembled WGS sequence"/>
</dbReference>
<evidence type="ECO:0000256" key="4">
    <source>
        <dbReference type="SAM" id="SignalP"/>
    </source>
</evidence>
<evidence type="ECO:0000256" key="3">
    <source>
        <dbReference type="SAM" id="MobiDB-lite"/>
    </source>
</evidence>
<dbReference type="Pfam" id="PF01476">
    <property type="entry name" value="LysM"/>
    <property type="match status" value="2"/>
</dbReference>